<accession>A0ABD3GRI8</accession>
<dbReference type="InterPro" id="IPR036047">
    <property type="entry name" value="F-box-like_dom_sf"/>
</dbReference>
<dbReference type="PANTHER" id="PTHR31672:SF2">
    <property type="entry name" value="F-BOX DOMAIN-CONTAINING PROTEIN"/>
    <property type="match status" value="1"/>
</dbReference>
<name>A0ABD3GRI8_9MARC</name>
<dbReference type="PANTHER" id="PTHR31672">
    <property type="entry name" value="BNACNNG10540D PROTEIN"/>
    <property type="match status" value="1"/>
</dbReference>
<dbReference type="SUPFAM" id="SSF50965">
    <property type="entry name" value="Galactose oxidase, central domain"/>
    <property type="match status" value="1"/>
</dbReference>
<dbReference type="Pfam" id="PF00646">
    <property type="entry name" value="F-box"/>
    <property type="match status" value="1"/>
</dbReference>
<dbReference type="InterPro" id="IPR001810">
    <property type="entry name" value="F-box_dom"/>
</dbReference>
<dbReference type="AlphaFoldDB" id="A0ABD3GRI8"/>
<organism evidence="2 3">
    <name type="scientific">Riccia sorocarpa</name>
    <dbReference type="NCBI Taxonomy" id="122646"/>
    <lineage>
        <taxon>Eukaryota</taxon>
        <taxon>Viridiplantae</taxon>
        <taxon>Streptophyta</taxon>
        <taxon>Embryophyta</taxon>
        <taxon>Marchantiophyta</taxon>
        <taxon>Marchantiopsida</taxon>
        <taxon>Marchantiidae</taxon>
        <taxon>Marchantiales</taxon>
        <taxon>Ricciaceae</taxon>
        <taxon>Riccia</taxon>
    </lineage>
</organism>
<dbReference type="EMBL" id="JBJQOH010000007">
    <property type="protein sequence ID" value="KAL3681857.1"/>
    <property type="molecule type" value="Genomic_DNA"/>
</dbReference>
<evidence type="ECO:0000313" key="3">
    <source>
        <dbReference type="Proteomes" id="UP001633002"/>
    </source>
</evidence>
<dbReference type="SUPFAM" id="SSF81383">
    <property type="entry name" value="F-box domain"/>
    <property type="match status" value="1"/>
</dbReference>
<dbReference type="InterPro" id="IPR050796">
    <property type="entry name" value="SCF_F-box_component"/>
</dbReference>
<sequence>MRNRTLIHGDEVVRHKSWYRLLRVQLLRRRNLRPQRDPGEEDDAGMILPMDLMEKILARVTFPDVFKTRALSKSWRTKFSRAGKHGRPPCTFVKEVISASVTWPHYCPVYMTPGGALMGYNHTLGNWEEIVLSAYSPVRRNHSNLIAGRGVEFAGPLMCMYESQIFFFREGDSLLEIIVANIQMGSWKTLLCPKDPVTSPNPQVMLITEPSSETYRLLVYDRTRSKHLDRAGGFEFEICLFDSASGVWTTKVAQFAGGNIPPDNSISTYCATSARGGNIYFMVSAALDLAPGYLVHVIKYSMLDDAWSMSNPVLQPRYPHVQNLGGMFQCGPKLMLITLVTSAPVIRSDREEVDFRTEKTKLYKLGACVYEVCSETLQIEAVSASPAGKFSGVCRRMMSDDDNIYFFCSNCAGRTKAIVVRYNVSGQRWDCLPPPPTEMCRDTIWAKSAYVPGQNPFSPVEASIVSTLESTAQLVNKLAAAAPVPMLYRKQVSSSSS</sequence>
<feature type="domain" description="F-box" evidence="1">
    <location>
        <begin position="48"/>
        <end position="78"/>
    </location>
</feature>
<evidence type="ECO:0000259" key="1">
    <source>
        <dbReference type="Pfam" id="PF00646"/>
    </source>
</evidence>
<gene>
    <name evidence="2" type="ORF">R1sor_024813</name>
</gene>
<reference evidence="2 3" key="1">
    <citation type="submission" date="2024-09" db="EMBL/GenBank/DDBJ databases">
        <title>Chromosome-scale assembly of Riccia sorocarpa.</title>
        <authorList>
            <person name="Paukszto L."/>
        </authorList>
    </citation>
    <scope>NUCLEOTIDE SEQUENCE [LARGE SCALE GENOMIC DNA]</scope>
    <source>
        <strain evidence="2">LP-2024</strain>
        <tissue evidence="2">Aerial parts of the thallus</tissue>
    </source>
</reference>
<proteinExistence type="predicted"/>
<comment type="caution">
    <text evidence="2">The sequence shown here is derived from an EMBL/GenBank/DDBJ whole genome shotgun (WGS) entry which is preliminary data.</text>
</comment>
<dbReference type="Proteomes" id="UP001633002">
    <property type="component" value="Unassembled WGS sequence"/>
</dbReference>
<dbReference type="InterPro" id="IPR011043">
    <property type="entry name" value="Gal_Oxase/kelch_b-propeller"/>
</dbReference>
<keyword evidence="3" id="KW-1185">Reference proteome</keyword>
<evidence type="ECO:0000313" key="2">
    <source>
        <dbReference type="EMBL" id="KAL3681857.1"/>
    </source>
</evidence>
<protein>
    <recommendedName>
        <fullName evidence="1">F-box domain-containing protein</fullName>
    </recommendedName>
</protein>